<dbReference type="InterPro" id="IPR052759">
    <property type="entry name" value="Metalloprotease_M4"/>
</dbReference>
<dbReference type="PANTHER" id="PTHR43579:SF1">
    <property type="entry name" value="NEUTRAL METALLOPROTEINASE"/>
    <property type="match status" value="1"/>
</dbReference>
<protein>
    <submittedName>
        <fullName evidence="9">Uncharacterized protein</fullName>
    </submittedName>
</protein>
<evidence type="ECO:0000256" key="1">
    <source>
        <dbReference type="ARBA" id="ARBA00009388"/>
    </source>
</evidence>
<sequence>MAHFCSIVPPHVLKHIVNSPLTIPPTLVAAQKTYDHICRLHDKRVQGDYIHDQESQGFAAEARTTTHHVYRKIYTSAGTNEMKKKLVFDERARIPFETMDWDAKNVYDYFEKTYEFYNEVFNRNSIDDRGLHMIGSIHYDDQPGPPGYNNAFWNGREMGFGDGDGDLFTNFTDNIDIIGHELTHGVVQLTADLEYYFQSGALNESISDVFGSMIKQYHSETLAKDADWLIGEGIFHPSVDNSPALRSMKSPGCAYDNPKIGRDPQPATMDGYQDLQKEDDGGGVHINSGIPNHAFYLASVALGGYSWEKAGKIWYAALTDRALRSVDSKDAFKVFADLTVKHAGAFDKDTQEKVRKAWIDVKVLDGKDEL</sequence>
<keyword evidence="3" id="KW-0479">Metal-binding</keyword>
<accession>A0A9X0AB95</accession>
<dbReference type="EMBL" id="JAPEIS010000014">
    <property type="protein sequence ID" value="KAJ8059587.1"/>
    <property type="molecule type" value="Genomic_DNA"/>
</dbReference>
<keyword evidence="10" id="KW-1185">Reference proteome</keyword>
<dbReference type="OrthoDB" id="5332336at2759"/>
<evidence type="ECO:0000313" key="10">
    <source>
        <dbReference type="Proteomes" id="UP001152300"/>
    </source>
</evidence>
<dbReference type="GO" id="GO:0046872">
    <property type="term" value="F:metal ion binding"/>
    <property type="evidence" value="ECO:0007669"/>
    <property type="project" value="UniProtKB-KW"/>
</dbReference>
<dbReference type="Gene3D" id="3.10.170.10">
    <property type="match status" value="1"/>
</dbReference>
<evidence type="ECO:0000259" key="8">
    <source>
        <dbReference type="Pfam" id="PF02868"/>
    </source>
</evidence>
<keyword evidence="4" id="KW-0378">Hydrolase</keyword>
<keyword evidence="6" id="KW-0482">Metalloprotease</keyword>
<dbReference type="Proteomes" id="UP001152300">
    <property type="component" value="Unassembled WGS sequence"/>
</dbReference>
<dbReference type="SUPFAM" id="SSF55486">
    <property type="entry name" value="Metalloproteases ('zincins'), catalytic domain"/>
    <property type="match status" value="1"/>
</dbReference>
<dbReference type="InterPro" id="IPR001570">
    <property type="entry name" value="Peptidase_M4_C_domain"/>
</dbReference>
<feature type="domain" description="Peptidase M4 C-terminal" evidence="8">
    <location>
        <begin position="191"/>
        <end position="363"/>
    </location>
</feature>
<dbReference type="InterPro" id="IPR023612">
    <property type="entry name" value="Peptidase_M4"/>
</dbReference>
<dbReference type="Gene3D" id="1.10.390.10">
    <property type="entry name" value="Neutral Protease Domain 2"/>
    <property type="match status" value="1"/>
</dbReference>
<evidence type="ECO:0000313" key="9">
    <source>
        <dbReference type="EMBL" id="KAJ8059587.1"/>
    </source>
</evidence>
<evidence type="ECO:0000256" key="3">
    <source>
        <dbReference type="ARBA" id="ARBA00022723"/>
    </source>
</evidence>
<dbReference type="AlphaFoldDB" id="A0A9X0AB95"/>
<evidence type="ECO:0000256" key="6">
    <source>
        <dbReference type="ARBA" id="ARBA00023049"/>
    </source>
</evidence>
<evidence type="ECO:0000256" key="4">
    <source>
        <dbReference type="ARBA" id="ARBA00022801"/>
    </source>
</evidence>
<dbReference type="GO" id="GO:0006508">
    <property type="term" value="P:proteolysis"/>
    <property type="evidence" value="ECO:0007669"/>
    <property type="project" value="UniProtKB-KW"/>
</dbReference>
<dbReference type="PRINTS" id="PR00730">
    <property type="entry name" value="THERMOLYSIN"/>
</dbReference>
<keyword evidence="5" id="KW-0862">Zinc</keyword>
<keyword evidence="2" id="KW-0645">Protease</keyword>
<gene>
    <name evidence="9" type="ORF">OCU04_011242</name>
</gene>
<feature type="domain" description="Peptidase M4" evidence="7">
    <location>
        <begin position="69"/>
        <end position="188"/>
    </location>
</feature>
<dbReference type="InterPro" id="IPR027268">
    <property type="entry name" value="Peptidase_M4/M1_CTD_sf"/>
</dbReference>
<dbReference type="CDD" id="cd09597">
    <property type="entry name" value="M4_TLP"/>
    <property type="match status" value="1"/>
</dbReference>
<dbReference type="Pfam" id="PF02868">
    <property type="entry name" value="Peptidase_M4_C"/>
    <property type="match status" value="1"/>
</dbReference>
<dbReference type="PANTHER" id="PTHR43579">
    <property type="match status" value="1"/>
</dbReference>
<evidence type="ECO:0000259" key="7">
    <source>
        <dbReference type="Pfam" id="PF01447"/>
    </source>
</evidence>
<name>A0A9X0AB95_9HELO</name>
<organism evidence="9 10">
    <name type="scientific">Sclerotinia nivalis</name>
    <dbReference type="NCBI Taxonomy" id="352851"/>
    <lineage>
        <taxon>Eukaryota</taxon>
        <taxon>Fungi</taxon>
        <taxon>Dikarya</taxon>
        <taxon>Ascomycota</taxon>
        <taxon>Pezizomycotina</taxon>
        <taxon>Leotiomycetes</taxon>
        <taxon>Helotiales</taxon>
        <taxon>Sclerotiniaceae</taxon>
        <taxon>Sclerotinia</taxon>
    </lineage>
</organism>
<evidence type="ECO:0000256" key="5">
    <source>
        <dbReference type="ARBA" id="ARBA00022833"/>
    </source>
</evidence>
<dbReference type="InterPro" id="IPR013856">
    <property type="entry name" value="Peptidase_M4_domain"/>
</dbReference>
<proteinExistence type="inferred from homology"/>
<comment type="similarity">
    <text evidence="1">Belongs to the peptidase M4 family.</text>
</comment>
<dbReference type="Pfam" id="PF01447">
    <property type="entry name" value="Peptidase_M4"/>
    <property type="match status" value="1"/>
</dbReference>
<dbReference type="GO" id="GO:0004222">
    <property type="term" value="F:metalloendopeptidase activity"/>
    <property type="evidence" value="ECO:0007669"/>
    <property type="project" value="InterPro"/>
</dbReference>
<evidence type="ECO:0000256" key="2">
    <source>
        <dbReference type="ARBA" id="ARBA00022670"/>
    </source>
</evidence>
<reference evidence="9" key="1">
    <citation type="submission" date="2022-11" db="EMBL/GenBank/DDBJ databases">
        <title>Genome Resource of Sclerotinia nivalis Strain SnTB1, a Plant Pathogen Isolated from American Ginseng.</title>
        <authorList>
            <person name="Fan S."/>
        </authorList>
    </citation>
    <scope>NUCLEOTIDE SEQUENCE</scope>
    <source>
        <strain evidence="9">SnTB1</strain>
    </source>
</reference>
<comment type="caution">
    <text evidence="9">The sequence shown here is derived from an EMBL/GenBank/DDBJ whole genome shotgun (WGS) entry which is preliminary data.</text>
</comment>